<organism evidence="6 7">
    <name type="scientific">Novilysobacter selenitireducens</name>
    <dbReference type="NCBI Taxonomy" id="2872639"/>
    <lineage>
        <taxon>Bacteria</taxon>
        <taxon>Pseudomonadati</taxon>
        <taxon>Pseudomonadota</taxon>
        <taxon>Gammaproteobacteria</taxon>
        <taxon>Lysobacterales</taxon>
        <taxon>Lysobacteraceae</taxon>
        <taxon>Novilysobacter</taxon>
    </lineage>
</organism>
<evidence type="ECO:0000256" key="1">
    <source>
        <dbReference type="ARBA" id="ARBA00011245"/>
    </source>
</evidence>
<feature type="chain" id="PRO_5047331095" evidence="5">
    <location>
        <begin position="22"/>
        <end position="268"/>
    </location>
</feature>
<dbReference type="EMBL" id="JAINZW010000002">
    <property type="protein sequence ID" value="MBZ4039115.1"/>
    <property type="molecule type" value="Genomic_DNA"/>
</dbReference>
<evidence type="ECO:0000256" key="5">
    <source>
        <dbReference type="SAM" id="SignalP"/>
    </source>
</evidence>
<gene>
    <name evidence="6" type="ORF">K6753_06160</name>
</gene>
<dbReference type="RefSeq" id="WP_223675363.1">
    <property type="nucleotide sequence ID" value="NZ_JAINZW010000002.1"/>
</dbReference>
<keyword evidence="2" id="KW-0813">Transport</keyword>
<keyword evidence="7" id="KW-1185">Reference proteome</keyword>
<comment type="subunit">
    <text evidence="1">Monomer.</text>
</comment>
<keyword evidence="4" id="KW-0653">Protein transport</keyword>
<dbReference type="InterPro" id="IPR029046">
    <property type="entry name" value="LolA/LolB/LppX"/>
</dbReference>
<comment type="caution">
    <text evidence="6">The sequence shown here is derived from an EMBL/GenBank/DDBJ whole genome shotgun (WGS) entry which is preliminary data.</text>
</comment>
<dbReference type="Pfam" id="PF09865">
    <property type="entry name" value="DUF2092"/>
    <property type="match status" value="1"/>
</dbReference>
<evidence type="ECO:0000256" key="3">
    <source>
        <dbReference type="ARBA" id="ARBA00022729"/>
    </source>
</evidence>
<evidence type="ECO:0000256" key="4">
    <source>
        <dbReference type="ARBA" id="ARBA00022927"/>
    </source>
</evidence>
<evidence type="ECO:0000313" key="6">
    <source>
        <dbReference type="EMBL" id="MBZ4039115.1"/>
    </source>
</evidence>
<dbReference type="Proteomes" id="UP001430954">
    <property type="component" value="Unassembled WGS sequence"/>
</dbReference>
<accession>A0ABS7T5H2</accession>
<protein>
    <submittedName>
        <fullName evidence="6">DUF2092 domain-containing protein</fullName>
    </submittedName>
</protein>
<name>A0ABS7T5H2_9GAMM</name>
<feature type="signal peptide" evidence="5">
    <location>
        <begin position="1"/>
        <end position="21"/>
    </location>
</feature>
<proteinExistence type="predicted"/>
<sequence>MKQPVAVLTLALVAALPLAQAQSAAQPAEAAPAASADSSVDPRVLGKIDEMGAYLRTLKQFEAEADVHNDVVAENGQKVQLMGTIQYKAMPPTGLRASIHSDRAQRDYWYDGKTLTILAPRLGFYSSIDAPPTIRELVSVAEGDYGIEMPLADLFLWGTDREAQAPITTALYVGPGKIDNDVVDQYILRQGTVDWQVWIARGDRPLPRRLVMTANDDPARPSYTAAIRWNLSPGLSRADFQFKPPSDGYEIALVPAGEATASDDGSQP</sequence>
<reference evidence="6 7" key="1">
    <citation type="submission" date="2021-09" db="EMBL/GenBank/DDBJ databases">
        <title>Lysobacter sp. 13A isolated from the river sediment.</title>
        <authorList>
            <person name="Liu H."/>
            <person name="Li S."/>
            <person name="Mao S."/>
        </authorList>
    </citation>
    <scope>NUCLEOTIDE SEQUENCE [LARGE SCALE GENOMIC DNA]</scope>
    <source>
        <strain evidence="6 7">13A</strain>
    </source>
</reference>
<dbReference type="InterPro" id="IPR019207">
    <property type="entry name" value="DUF2092"/>
</dbReference>
<evidence type="ECO:0000256" key="2">
    <source>
        <dbReference type="ARBA" id="ARBA00022448"/>
    </source>
</evidence>
<keyword evidence="3 5" id="KW-0732">Signal</keyword>
<evidence type="ECO:0000313" key="7">
    <source>
        <dbReference type="Proteomes" id="UP001430954"/>
    </source>
</evidence>
<dbReference type="SUPFAM" id="SSF89392">
    <property type="entry name" value="Prokaryotic lipoproteins and lipoprotein localization factors"/>
    <property type="match status" value="1"/>
</dbReference>